<dbReference type="PROSITE" id="PS51450">
    <property type="entry name" value="LRR"/>
    <property type="match status" value="2"/>
</dbReference>
<feature type="transmembrane region" description="Helical" evidence="4">
    <location>
        <begin position="242"/>
        <end position="264"/>
    </location>
</feature>
<dbReference type="InterPro" id="IPR032675">
    <property type="entry name" value="LRR_dom_sf"/>
</dbReference>
<protein>
    <submittedName>
        <fullName evidence="5">Leucine-rich repeat-containing protein 59</fullName>
    </submittedName>
</protein>
<keyword evidence="3" id="KW-0175">Coiled coil</keyword>
<keyword evidence="4" id="KW-1133">Transmembrane helix</keyword>
<keyword evidence="4" id="KW-0812">Transmembrane</keyword>
<evidence type="ECO:0000313" key="6">
    <source>
        <dbReference type="EMBL" id="JAQ13048.1"/>
    </source>
</evidence>
<dbReference type="Pfam" id="PF13855">
    <property type="entry name" value="LRR_8"/>
    <property type="match status" value="1"/>
</dbReference>
<dbReference type="InterPro" id="IPR003591">
    <property type="entry name" value="Leu-rich_rpt_typical-subtyp"/>
</dbReference>
<evidence type="ECO:0000256" key="4">
    <source>
        <dbReference type="SAM" id="Phobius"/>
    </source>
</evidence>
<reference evidence="5" key="2">
    <citation type="submission" date="2014-07" db="EMBL/GenBank/DDBJ databases">
        <authorList>
            <person name="Hull J."/>
        </authorList>
    </citation>
    <scope>NUCLEOTIDE SEQUENCE</scope>
</reference>
<proteinExistence type="predicted"/>
<dbReference type="InterPro" id="IPR001611">
    <property type="entry name" value="Leu-rich_rpt"/>
</dbReference>
<dbReference type="Gene3D" id="3.80.10.10">
    <property type="entry name" value="Ribonuclease Inhibitor"/>
    <property type="match status" value="1"/>
</dbReference>
<keyword evidence="4" id="KW-0472">Membrane</keyword>
<feature type="coiled-coil region" evidence="3">
    <location>
        <begin position="144"/>
        <end position="191"/>
    </location>
</feature>
<evidence type="ECO:0000256" key="3">
    <source>
        <dbReference type="SAM" id="Coils"/>
    </source>
</evidence>
<dbReference type="SMART" id="SM00369">
    <property type="entry name" value="LRR_TYP"/>
    <property type="match status" value="3"/>
</dbReference>
<dbReference type="GO" id="GO:0005737">
    <property type="term" value="C:cytoplasm"/>
    <property type="evidence" value="ECO:0007669"/>
    <property type="project" value="TreeGrafter"/>
</dbReference>
<dbReference type="EMBL" id="GDHC01005581">
    <property type="protein sequence ID" value="JAQ13048.1"/>
    <property type="molecule type" value="Transcribed_RNA"/>
</dbReference>
<dbReference type="PANTHER" id="PTHR48051">
    <property type="match status" value="1"/>
</dbReference>
<name>A0A0A9W8D3_LYGHE</name>
<dbReference type="AlphaFoldDB" id="A0A0A9W8D3"/>
<sequence length="375" mass="42909">MTKKKTINIKDFLDDDSLDLSLCDLQDVPVKEIASVPKATNVDLSNNKFTVLGNNFAGLLTHLIKLDLSGNQLYELPDNFGLLVNLKHLDLYKNKLQTLPASFADLRSLRWLDLKENPLVPKMAQVAGTCLDQVECMAAARNVVRFMQVLQKELEEENARKEQERLERQMIEERKAQKKEQKQKRKKSRKNAAKAAQWAKSEAELNPNDIVEVEIVDPLPIAVDNSETKASFFGKIGATFSWIFKTLVMVSLLIALTLFVISLLDETLYRRCLKLLKTSSKTFGLSVPLQLSHLISYLYNLVVLVFSNVIQSTLFISQCSIRTAMDWYQLLCTNEFLLSLMRIMNDYFYIGYIKASELSSIYYQKLVVLIQSYVR</sequence>
<accession>A0A0A9W8D3</accession>
<evidence type="ECO:0000313" key="5">
    <source>
        <dbReference type="EMBL" id="JAG03666.1"/>
    </source>
</evidence>
<dbReference type="InterPro" id="IPR050216">
    <property type="entry name" value="LRR_domain-containing"/>
</dbReference>
<keyword evidence="1" id="KW-0433">Leucine-rich repeat</keyword>
<keyword evidence="2" id="KW-0677">Repeat</keyword>
<gene>
    <name evidence="5" type="primary">LRRC59</name>
    <name evidence="5" type="ORF">CM83_32630</name>
    <name evidence="6" type="ORF">g.27201</name>
</gene>
<reference evidence="6" key="3">
    <citation type="journal article" date="2016" name="Gigascience">
        <title>De novo construction of an expanded transcriptome assembly for the western tarnished plant bug, Lygus hesperus.</title>
        <authorList>
            <person name="Tassone E.E."/>
            <person name="Geib S.M."/>
            <person name="Hall B."/>
            <person name="Fabrick J.A."/>
            <person name="Brent C.S."/>
            <person name="Hull J.J."/>
        </authorList>
    </citation>
    <scope>NUCLEOTIDE SEQUENCE</scope>
</reference>
<dbReference type="EMBL" id="GBHO01039938">
    <property type="protein sequence ID" value="JAG03666.1"/>
    <property type="molecule type" value="Transcribed_RNA"/>
</dbReference>
<evidence type="ECO:0000256" key="2">
    <source>
        <dbReference type="ARBA" id="ARBA00022737"/>
    </source>
</evidence>
<organism evidence="5">
    <name type="scientific">Lygus hesperus</name>
    <name type="common">Western plant bug</name>
    <dbReference type="NCBI Taxonomy" id="30085"/>
    <lineage>
        <taxon>Eukaryota</taxon>
        <taxon>Metazoa</taxon>
        <taxon>Ecdysozoa</taxon>
        <taxon>Arthropoda</taxon>
        <taxon>Hexapoda</taxon>
        <taxon>Insecta</taxon>
        <taxon>Pterygota</taxon>
        <taxon>Neoptera</taxon>
        <taxon>Paraneoptera</taxon>
        <taxon>Hemiptera</taxon>
        <taxon>Heteroptera</taxon>
        <taxon>Panheteroptera</taxon>
        <taxon>Cimicomorpha</taxon>
        <taxon>Miridae</taxon>
        <taxon>Mirini</taxon>
        <taxon>Lygus</taxon>
    </lineage>
</organism>
<dbReference type="SUPFAM" id="SSF52058">
    <property type="entry name" value="L domain-like"/>
    <property type="match status" value="1"/>
</dbReference>
<dbReference type="PANTHER" id="PTHR48051:SF42">
    <property type="entry name" value="LEUCINE-RICH REPEAT-CONTAINING PROTEIN 18-LIKE"/>
    <property type="match status" value="1"/>
</dbReference>
<evidence type="ECO:0000256" key="1">
    <source>
        <dbReference type="ARBA" id="ARBA00022614"/>
    </source>
</evidence>
<feature type="transmembrane region" description="Helical" evidence="4">
    <location>
        <begin position="297"/>
        <end position="316"/>
    </location>
</feature>
<reference evidence="5" key="1">
    <citation type="journal article" date="2014" name="PLoS ONE">
        <title>Transcriptome-Based Identification of ABC Transporters in the Western Tarnished Plant Bug Lygus hesperus.</title>
        <authorList>
            <person name="Hull J.J."/>
            <person name="Chaney K."/>
            <person name="Geib S.M."/>
            <person name="Fabrick J.A."/>
            <person name="Brent C.S."/>
            <person name="Walsh D."/>
            <person name="Lavine L.C."/>
        </authorList>
    </citation>
    <scope>NUCLEOTIDE SEQUENCE</scope>
</reference>